<dbReference type="PaxDb" id="4097-A0A1S4DMP5"/>
<proteinExistence type="predicted"/>
<dbReference type="RefSeq" id="XP_016514672.1">
    <property type="nucleotide sequence ID" value="XM_016659186.1"/>
</dbReference>
<dbReference type="GO" id="GO:0000159">
    <property type="term" value="C:protein phosphatase type 2A complex"/>
    <property type="evidence" value="ECO:0000318"/>
    <property type="project" value="GO_Central"/>
</dbReference>
<feature type="compositionally biased region" description="Acidic residues" evidence="4">
    <location>
        <begin position="530"/>
        <end position="539"/>
    </location>
</feature>
<feature type="region of interest" description="Disordered" evidence="4">
    <location>
        <begin position="70"/>
        <end position="118"/>
    </location>
</feature>
<evidence type="ECO:0000256" key="2">
    <source>
        <dbReference type="ARBA" id="ARBA00022737"/>
    </source>
</evidence>
<name>A0A1S4DMP5_TOBAC</name>
<evidence type="ECO:0000256" key="1">
    <source>
        <dbReference type="ARBA" id="ARBA00022723"/>
    </source>
</evidence>
<sequence length="539" mass="61986">MDVDFNGDVASLDADLLQLPEVSPLAIKANPYVAEKLFDQWFSLPDTAALVKSLLKNAKGGGPLNVAGTSSGSNAAATNSLPSMFPAGSTPPLSPRSSSGSPRISKHRAGPSSLGSPLKLVNEPAKELIPQFYFQNGRPPPNELKERCLFRINQFFYGHTDGLQMNEFKPITKEICKLPSFFSAALFKKIDVDSTGVVTRDAFVDYWINGNMLTKDIATQMYTILKQPDLRYLAQDDFKPILRELLATHPGLEFLQSTPEFQERYAETVVYRIFYYVNRSGNGRLTLRELRRSDLIAAMQHADEEDDINKVLRYFSYEHFYVIYCKFWELDTDHDFLIDKENLIRYGNHALTYRIVDRIFSQVPRKFTSKVEGKMGYEDFVYFILSEEDKSSEPSLEYWFKCIDMDGNGVITRNEMQFFYEEQLHRMECMAQEPVLFEDILCQIVDMISPENESYFTLRDLKGSKLSGSVFNILFNLNKFMAFETRDPFLIRQERENPNLTEWDRFAHREYIRLSMEEDAEDASNGSADVWDESLEAPF</sequence>
<dbReference type="Gene3D" id="1.10.238.230">
    <property type="match status" value="1"/>
</dbReference>
<dbReference type="FunFam" id="1.10.238.230:FF:000002">
    <property type="entry name" value="Serine/threonine protein phosphatase 2A regulatory subunit B''alpha"/>
    <property type="match status" value="1"/>
</dbReference>
<dbReference type="Pfam" id="PF13499">
    <property type="entry name" value="EF-hand_7"/>
    <property type="match status" value="1"/>
</dbReference>
<dbReference type="OMA" id="QFINYWI"/>
<dbReference type="STRING" id="4097.A0A1S4DMP5"/>
<evidence type="ECO:0000313" key="6">
    <source>
        <dbReference type="RefSeq" id="XP_016514670.1"/>
    </source>
</evidence>
<dbReference type="InterPro" id="IPR018247">
    <property type="entry name" value="EF_Hand_1_Ca_BS"/>
</dbReference>
<dbReference type="SUPFAM" id="SSF47473">
    <property type="entry name" value="EF-hand"/>
    <property type="match status" value="2"/>
</dbReference>
<feature type="compositionally biased region" description="Low complexity" evidence="4">
    <location>
        <begin position="70"/>
        <end position="80"/>
    </location>
</feature>
<reference evidence="6 7" key="1">
    <citation type="submission" date="2025-04" db="UniProtKB">
        <authorList>
            <consortium name="RefSeq"/>
        </authorList>
    </citation>
    <scope>IDENTIFICATION</scope>
</reference>
<dbReference type="InterPro" id="IPR041534">
    <property type="entry name" value="EF-hand_13"/>
</dbReference>
<evidence type="ECO:0000313" key="7">
    <source>
        <dbReference type="RefSeq" id="XP_016514671.1"/>
    </source>
</evidence>
<dbReference type="PROSITE" id="PS50222">
    <property type="entry name" value="EF_HAND_2"/>
    <property type="match status" value="1"/>
</dbReference>
<dbReference type="Pfam" id="PF17958">
    <property type="entry name" value="EF-hand_13"/>
    <property type="match status" value="1"/>
</dbReference>
<dbReference type="PANTHER" id="PTHR14095:SF0">
    <property type="entry name" value="MIP22305P"/>
    <property type="match status" value="1"/>
</dbReference>
<dbReference type="RefSeq" id="XP_016514670.1">
    <property type="nucleotide sequence ID" value="XM_016659184.1"/>
</dbReference>
<dbReference type="PANTHER" id="PTHR14095">
    <property type="entry name" value="PHOSPHATASE 2A REGULATORY SUBUNIT-RELATED"/>
    <property type="match status" value="1"/>
</dbReference>
<gene>
    <name evidence="6 7 8" type="primary">LOC107831426</name>
</gene>
<keyword evidence="2" id="KW-0677">Repeat</keyword>
<evidence type="ECO:0000313" key="8">
    <source>
        <dbReference type="RefSeq" id="XP_016514672.1"/>
    </source>
</evidence>
<evidence type="ECO:0000259" key="5">
    <source>
        <dbReference type="PROSITE" id="PS50222"/>
    </source>
</evidence>
<dbReference type="FunFam" id="1.10.238.220:FF:000003">
    <property type="entry name" value="Phosphoprotein phosphatase 2A regulatory subunit"/>
    <property type="match status" value="1"/>
</dbReference>
<dbReference type="SMR" id="A0A1S4DMP5"/>
<dbReference type="InterPro" id="IPR011992">
    <property type="entry name" value="EF-hand-dom_pair"/>
</dbReference>
<dbReference type="CDD" id="cd21504">
    <property type="entry name" value="PPP2R3A_B-like"/>
    <property type="match status" value="1"/>
</dbReference>
<dbReference type="KEGG" id="nta:107831426"/>
<protein>
    <submittedName>
        <fullName evidence="6 7">Serine/threonine protein phosphatase 2A regulatory subunit B''beta</fullName>
    </submittedName>
</protein>
<dbReference type="GO" id="GO:0019888">
    <property type="term" value="F:protein phosphatase regulator activity"/>
    <property type="evidence" value="ECO:0000318"/>
    <property type="project" value="GO_Central"/>
</dbReference>
<evidence type="ECO:0000256" key="3">
    <source>
        <dbReference type="ARBA" id="ARBA00022837"/>
    </source>
</evidence>
<keyword evidence="1" id="KW-0479">Metal-binding</keyword>
<dbReference type="PROSITE" id="PS00018">
    <property type="entry name" value="EF_HAND_1"/>
    <property type="match status" value="1"/>
</dbReference>
<dbReference type="GO" id="GO:0005509">
    <property type="term" value="F:calcium ion binding"/>
    <property type="evidence" value="ECO:0007669"/>
    <property type="project" value="InterPro"/>
</dbReference>
<dbReference type="RefSeq" id="XP_016514671.1">
    <property type="nucleotide sequence ID" value="XM_016659185.1"/>
</dbReference>
<dbReference type="InterPro" id="IPR002048">
    <property type="entry name" value="EF_hand_dom"/>
</dbReference>
<dbReference type="FunFam" id="1.10.238.10:FF:000067">
    <property type="entry name" value="serine/threonine protein phosphatase 2A regulatory subunit B''beta-like"/>
    <property type="match status" value="1"/>
</dbReference>
<dbReference type="OrthoDB" id="5586at2759"/>
<dbReference type="Gene3D" id="1.10.238.220">
    <property type="match status" value="1"/>
</dbReference>
<accession>A0A1S4DMP5</accession>
<evidence type="ECO:0000256" key="4">
    <source>
        <dbReference type="SAM" id="MobiDB-lite"/>
    </source>
</evidence>
<feature type="region of interest" description="Disordered" evidence="4">
    <location>
        <begin position="519"/>
        <end position="539"/>
    </location>
</feature>
<dbReference type="AlphaFoldDB" id="A0A1S4DMP5"/>
<feature type="compositionally biased region" description="Low complexity" evidence="4">
    <location>
        <begin position="88"/>
        <end position="103"/>
    </location>
</feature>
<keyword evidence="3" id="KW-0106">Calcium</keyword>
<feature type="domain" description="EF-hand" evidence="5">
    <location>
        <begin position="391"/>
        <end position="426"/>
    </location>
</feature>
<dbReference type="Gene3D" id="1.10.238.10">
    <property type="entry name" value="EF-hand"/>
    <property type="match status" value="1"/>
</dbReference>
<organism evidence="6">
    <name type="scientific">Nicotiana tabacum</name>
    <name type="common">Common tobacco</name>
    <dbReference type="NCBI Taxonomy" id="4097"/>
    <lineage>
        <taxon>Eukaryota</taxon>
        <taxon>Viridiplantae</taxon>
        <taxon>Streptophyta</taxon>
        <taxon>Embryophyta</taxon>
        <taxon>Tracheophyta</taxon>
        <taxon>Spermatophyta</taxon>
        <taxon>Magnoliopsida</taxon>
        <taxon>eudicotyledons</taxon>
        <taxon>Gunneridae</taxon>
        <taxon>Pentapetalae</taxon>
        <taxon>asterids</taxon>
        <taxon>lamiids</taxon>
        <taxon>Solanales</taxon>
        <taxon>Solanaceae</taxon>
        <taxon>Nicotianoideae</taxon>
        <taxon>Nicotianeae</taxon>
        <taxon>Nicotiana</taxon>
    </lineage>
</organism>